<comment type="caution">
    <text evidence="6">The sequence shown here is derived from an EMBL/GenBank/DDBJ whole genome shotgun (WGS) entry which is preliminary data.</text>
</comment>
<dbReference type="SUPFAM" id="SSF82171">
    <property type="entry name" value="DPP6 N-terminal domain-like"/>
    <property type="match status" value="1"/>
</dbReference>
<name>A0ABS9J0K9_9FLAO</name>
<dbReference type="InterPro" id="IPR011659">
    <property type="entry name" value="WD40"/>
</dbReference>
<sequence>MKKLILITLFITSSLAAQKNTWKADELYANFHFKEAAKRYEKAINNSKNINTDVIENLANSYFNIADYKNAYLWYEKLYTLKNKQIKESTFIKYLQSTRSSRDYKKANLLIKEYYADDYNRIEAITIQKSNLDSLKESDSLYNIRNVAINTSKSDFAPMFYKDHLIFSSARDTAVAKDNLYAWNEQPYLDLYIAERNKGNGELKNPEKFGINTQTKFHDATLTFGKNGKFVYFSRNYSSNKKLKTDKEGTSNFEIVRGYINGDIITNIESLDFNNVEYSCGHPAISPDGNYLYFVSNMPGGYGESDIYMAEIYEDGKTNTPINLGATINTAGREMFPFITDSILYFSSDAHYGLGGLDIFKSTIKSKDNYEIPLNMGPGLNSNMDDISFIYNPEDLSGYFASNRSMGKGDDDIYYFKKNPPLQHQLFSGHVYDEKTKEPIPSTSIKIRDIIVDTIIQEITTNEEGYYQAKLPFKREHQLVFSKPEYTSKTILAKTTNNPQKELQDNDVYLTSLKSLTIKEGNQLKIDVDPIYFELNKSDITPQAEIALEKVLYVMKEFPNINIMIESHTDSRGSDEYNLKLSNSRAENTKRYLIANGIAANRIEGARGFGETKLKNKCSNGVSCSEEEHSLNRRSNFIIVEGE</sequence>
<dbReference type="PANTHER" id="PTHR30329">
    <property type="entry name" value="STATOR ELEMENT OF FLAGELLAR MOTOR COMPLEX"/>
    <property type="match status" value="1"/>
</dbReference>
<evidence type="ECO:0000256" key="3">
    <source>
        <dbReference type="ARBA" id="ARBA00023237"/>
    </source>
</evidence>
<protein>
    <submittedName>
        <fullName evidence="6">OmpA family protein</fullName>
    </submittedName>
</protein>
<evidence type="ECO:0000259" key="5">
    <source>
        <dbReference type="PROSITE" id="PS51123"/>
    </source>
</evidence>
<dbReference type="PRINTS" id="PR01021">
    <property type="entry name" value="OMPADOMAIN"/>
</dbReference>
<organism evidence="6 7">
    <name type="scientific">Joostella atrarenae</name>
    <dbReference type="NCBI Taxonomy" id="679257"/>
    <lineage>
        <taxon>Bacteria</taxon>
        <taxon>Pseudomonadati</taxon>
        <taxon>Bacteroidota</taxon>
        <taxon>Flavobacteriia</taxon>
        <taxon>Flavobacteriales</taxon>
        <taxon>Flavobacteriaceae</taxon>
        <taxon>Joostella</taxon>
    </lineage>
</organism>
<dbReference type="InterPro" id="IPR036737">
    <property type="entry name" value="OmpA-like_sf"/>
</dbReference>
<dbReference type="CDD" id="cd07185">
    <property type="entry name" value="OmpA_C-like"/>
    <property type="match status" value="1"/>
</dbReference>
<feature type="domain" description="OmpA-like" evidence="5">
    <location>
        <begin position="520"/>
        <end position="643"/>
    </location>
</feature>
<dbReference type="InterPro" id="IPR011990">
    <property type="entry name" value="TPR-like_helical_dom_sf"/>
</dbReference>
<dbReference type="SUPFAM" id="SSF103088">
    <property type="entry name" value="OmpA-like"/>
    <property type="match status" value="1"/>
</dbReference>
<dbReference type="InterPro" id="IPR008969">
    <property type="entry name" value="CarboxyPept-like_regulatory"/>
</dbReference>
<evidence type="ECO:0000256" key="1">
    <source>
        <dbReference type="ARBA" id="ARBA00004442"/>
    </source>
</evidence>
<evidence type="ECO:0000313" key="7">
    <source>
        <dbReference type="Proteomes" id="UP000829517"/>
    </source>
</evidence>
<dbReference type="Pfam" id="PF07676">
    <property type="entry name" value="PD40"/>
    <property type="match status" value="1"/>
</dbReference>
<dbReference type="SUPFAM" id="SSF49464">
    <property type="entry name" value="Carboxypeptidase regulatory domain-like"/>
    <property type="match status" value="1"/>
</dbReference>
<keyword evidence="2 4" id="KW-0472">Membrane</keyword>
<dbReference type="Proteomes" id="UP000829517">
    <property type="component" value="Unassembled WGS sequence"/>
</dbReference>
<reference evidence="6 7" key="1">
    <citation type="submission" date="2021-01" db="EMBL/GenBank/DDBJ databases">
        <title>Genome sequencing of Joostella atrarenae M1-2 (= KCTC 23194).</title>
        <authorList>
            <person name="Zakaria M.R."/>
            <person name="Lam M.Q."/>
            <person name="Chong C.S."/>
        </authorList>
    </citation>
    <scope>NUCLEOTIDE SEQUENCE [LARGE SCALE GENOMIC DNA]</scope>
    <source>
        <strain evidence="6 7">M1-2</strain>
    </source>
</reference>
<dbReference type="EMBL" id="JAETXX010000001">
    <property type="protein sequence ID" value="MCF8713961.1"/>
    <property type="molecule type" value="Genomic_DNA"/>
</dbReference>
<dbReference type="InterPro" id="IPR006665">
    <property type="entry name" value="OmpA-like"/>
</dbReference>
<dbReference type="InterPro" id="IPR006664">
    <property type="entry name" value="OMP_bac"/>
</dbReference>
<comment type="subcellular location">
    <subcellularLocation>
        <location evidence="1">Cell outer membrane</location>
    </subcellularLocation>
</comment>
<dbReference type="Gene3D" id="2.60.40.1120">
    <property type="entry name" value="Carboxypeptidase-like, regulatory domain"/>
    <property type="match status" value="1"/>
</dbReference>
<dbReference type="Pfam" id="PF00691">
    <property type="entry name" value="OmpA"/>
    <property type="match status" value="1"/>
</dbReference>
<dbReference type="SUPFAM" id="SSF81901">
    <property type="entry name" value="HCP-like"/>
    <property type="match status" value="1"/>
</dbReference>
<evidence type="ECO:0000256" key="4">
    <source>
        <dbReference type="PROSITE-ProRule" id="PRU00473"/>
    </source>
</evidence>
<dbReference type="PANTHER" id="PTHR30329:SF21">
    <property type="entry name" value="LIPOPROTEIN YIAD-RELATED"/>
    <property type="match status" value="1"/>
</dbReference>
<dbReference type="InterPro" id="IPR050330">
    <property type="entry name" value="Bact_OuterMem_StrucFunc"/>
</dbReference>
<keyword evidence="7" id="KW-1185">Reference proteome</keyword>
<evidence type="ECO:0000256" key="2">
    <source>
        <dbReference type="ARBA" id="ARBA00023136"/>
    </source>
</evidence>
<proteinExistence type="predicted"/>
<evidence type="ECO:0000313" key="6">
    <source>
        <dbReference type="EMBL" id="MCF8713961.1"/>
    </source>
</evidence>
<accession>A0ABS9J0K9</accession>
<gene>
    <name evidence="6" type="ORF">JM658_03895</name>
</gene>
<keyword evidence="3" id="KW-0998">Cell outer membrane</keyword>
<dbReference type="Gene3D" id="3.30.1330.60">
    <property type="entry name" value="OmpA-like domain"/>
    <property type="match status" value="1"/>
</dbReference>
<dbReference type="PROSITE" id="PS51123">
    <property type="entry name" value="OMPA_2"/>
    <property type="match status" value="1"/>
</dbReference>
<dbReference type="Gene3D" id="1.25.40.10">
    <property type="entry name" value="Tetratricopeptide repeat domain"/>
    <property type="match status" value="1"/>
</dbReference>
<dbReference type="RefSeq" id="WP_236957918.1">
    <property type="nucleotide sequence ID" value="NZ_JAETXX010000001.1"/>
</dbReference>